<dbReference type="AlphaFoldDB" id="A0AAV7UA27"/>
<gene>
    <name evidence="2" type="ORF">NDU88_002013</name>
</gene>
<proteinExistence type="predicted"/>
<feature type="compositionally biased region" description="Polar residues" evidence="1">
    <location>
        <begin position="19"/>
        <end position="28"/>
    </location>
</feature>
<sequence>MRERPSPSGRSGLSGTGPVAQSSCSGAQSEPPWPDPSAPRSEGPPGKSLSRGPGRLLRRSAAPPRGPAPTLGPSSALPRERHSPDPPACRRAARNPRGSLTIRGEAPGFPQTGRNALCWVEAAERWRARLSAPPTWTRPANPF</sequence>
<reference evidence="2" key="1">
    <citation type="journal article" date="2022" name="bioRxiv">
        <title>Sequencing and chromosome-scale assembly of the giantPleurodeles waltlgenome.</title>
        <authorList>
            <person name="Brown T."/>
            <person name="Elewa A."/>
            <person name="Iarovenko S."/>
            <person name="Subramanian E."/>
            <person name="Araus A.J."/>
            <person name="Petzold A."/>
            <person name="Susuki M."/>
            <person name="Suzuki K.-i.T."/>
            <person name="Hayashi T."/>
            <person name="Toyoda A."/>
            <person name="Oliveira C."/>
            <person name="Osipova E."/>
            <person name="Leigh N.D."/>
            <person name="Simon A."/>
            <person name="Yun M.H."/>
        </authorList>
    </citation>
    <scope>NUCLEOTIDE SEQUENCE</scope>
    <source>
        <strain evidence="2">20211129_DDA</strain>
        <tissue evidence="2">Liver</tissue>
    </source>
</reference>
<feature type="region of interest" description="Disordered" evidence="1">
    <location>
        <begin position="1"/>
        <end position="112"/>
    </location>
</feature>
<feature type="compositionally biased region" description="Low complexity" evidence="1">
    <location>
        <begin position="1"/>
        <end position="18"/>
    </location>
</feature>
<dbReference type="EMBL" id="JANPWB010000005">
    <property type="protein sequence ID" value="KAJ1185219.1"/>
    <property type="molecule type" value="Genomic_DNA"/>
</dbReference>
<keyword evidence="3" id="KW-1185">Reference proteome</keyword>
<name>A0AAV7UA27_PLEWA</name>
<evidence type="ECO:0000313" key="2">
    <source>
        <dbReference type="EMBL" id="KAJ1185219.1"/>
    </source>
</evidence>
<evidence type="ECO:0000313" key="3">
    <source>
        <dbReference type="Proteomes" id="UP001066276"/>
    </source>
</evidence>
<comment type="caution">
    <text evidence="2">The sequence shown here is derived from an EMBL/GenBank/DDBJ whole genome shotgun (WGS) entry which is preliminary data.</text>
</comment>
<accession>A0AAV7UA27</accession>
<protein>
    <submittedName>
        <fullName evidence="2">Uncharacterized protein</fullName>
    </submittedName>
</protein>
<feature type="compositionally biased region" description="Low complexity" evidence="1">
    <location>
        <begin position="46"/>
        <end position="63"/>
    </location>
</feature>
<evidence type="ECO:0000256" key="1">
    <source>
        <dbReference type="SAM" id="MobiDB-lite"/>
    </source>
</evidence>
<organism evidence="2 3">
    <name type="scientific">Pleurodeles waltl</name>
    <name type="common">Iberian ribbed newt</name>
    <dbReference type="NCBI Taxonomy" id="8319"/>
    <lineage>
        <taxon>Eukaryota</taxon>
        <taxon>Metazoa</taxon>
        <taxon>Chordata</taxon>
        <taxon>Craniata</taxon>
        <taxon>Vertebrata</taxon>
        <taxon>Euteleostomi</taxon>
        <taxon>Amphibia</taxon>
        <taxon>Batrachia</taxon>
        <taxon>Caudata</taxon>
        <taxon>Salamandroidea</taxon>
        <taxon>Salamandridae</taxon>
        <taxon>Pleurodelinae</taxon>
        <taxon>Pleurodeles</taxon>
    </lineage>
</organism>
<dbReference type="Proteomes" id="UP001066276">
    <property type="component" value="Chromosome 3_1"/>
</dbReference>